<organism evidence="2 3">
    <name type="scientific">Streptosporangium fragile</name>
    <dbReference type="NCBI Taxonomy" id="46186"/>
    <lineage>
        <taxon>Bacteria</taxon>
        <taxon>Bacillati</taxon>
        <taxon>Actinomycetota</taxon>
        <taxon>Actinomycetes</taxon>
        <taxon>Streptosporangiales</taxon>
        <taxon>Streptosporangiaceae</taxon>
        <taxon>Streptosporangium</taxon>
    </lineage>
</organism>
<proteinExistence type="predicted"/>
<accession>A0ABN3VQN3</accession>
<reference evidence="2 3" key="1">
    <citation type="journal article" date="2019" name="Int. J. Syst. Evol. Microbiol.">
        <title>The Global Catalogue of Microorganisms (GCM) 10K type strain sequencing project: providing services to taxonomists for standard genome sequencing and annotation.</title>
        <authorList>
            <consortium name="The Broad Institute Genomics Platform"/>
            <consortium name="The Broad Institute Genome Sequencing Center for Infectious Disease"/>
            <person name="Wu L."/>
            <person name="Ma J."/>
        </authorList>
    </citation>
    <scope>NUCLEOTIDE SEQUENCE [LARGE SCALE GENOMIC DNA]</scope>
    <source>
        <strain evidence="2 3">JCM 6242</strain>
    </source>
</reference>
<keyword evidence="3" id="KW-1185">Reference proteome</keyword>
<feature type="region of interest" description="Disordered" evidence="1">
    <location>
        <begin position="1"/>
        <end position="31"/>
    </location>
</feature>
<gene>
    <name evidence="2" type="ORF">GCM10010517_05190</name>
</gene>
<evidence type="ECO:0000256" key="1">
    <source>
        <dbReference type="SAM" id="MobiDB-lite"/>
    </source>
</evidence>
<evidence type="ECO:0000313" key="3">
    <source>
        <dbReference type="Proteomes" id="UP001500831"/>
    </source>
</evidence>
<evidence type="ECO:0000313" key="2">
    <source>
        <dbReference type="EMBL" id="GAA2848019.1"/>
    </source>
</evidence>
<comment type="caution">
    <text evidence="2">The sequence shown here is derived from an EMBL/GenBank/DDBJ whole genome shotgun (WGS) entry which is preliminary data.</text>
</comment>
<protein>
    <submittedName>
        <fullName evidence="2">Uncharacterized protein</fullName>
    </submittedName>
</protein>
<name>A0ABN3VQN3_9ACTN</name>
<sequence length="115" mass="13282">MTRPRGDGPGLSPHTIPITGRRPMTDDDRSQELTIRYVHDDEALRREFDRGLALFLRGHRVHDRWDITPLVETLDQLGRRIPSIRVRLRRRPPQAELQVSLEFGLPPIPDTPPVP</sequence>
<dbReference type="EMBL" id="BAAAVI010000002">
    <property type="protein sequence ID" value="GAA2848019.1"/>
    <property type="molecule type" value="Genomic_DNA"/>
</dbReference>
<dbReference type="Proteomes" id="UP001500831">
    <property type="component" value="Unassembled WGS sequence"/>
</dbReference>